<gene>
    <name evidence="10" type="primary">pheA</name>
    <name evidence="13" type="ORF">CIG21_11000</name>
    <name evidence="14" type="ORF">CKJ81_08360</name>
</gene>
<dbReference type="SUPFAM" id="SSF55021">
    <property type="entry name" value="ACT-like"/>
    <property type="match status" value="1"/>
</dbReference>
<dbReference type="GO" id="GO:0005737">
    <property type="term" value="C:cytoplasm"/>
    <property type="evidence" value="ECO:0007669"/>
    <property type="project" value="TreeGrafter"/>
</dbReference>
<dbReference type="EMBL" id="NQMQ01000028">
    <property type="protein sequence ID" value="PAJ68358.1"/>
    <property type="molecule type" value="Genomic_DNA"/>
</dbReference>
<comment type="catalytic activity">
    <reaction evidence="8 10">
        <text>prephenate + H(+) = 3-phenylpyruvate + CO2 + H2O</text>
        <dbReference type="Rhea" id="RHEA:21648"/>
        <dbReference type="ChEBI" id="CHEBI:15377"/>
        <dbReference type="ChEBI" id="CHEBI:15378"/>
        <dbReference type="ChEBI" id="CHEBI:16526"/>
        <dbReference type="ChEBI" id="CHEBI:18005"/>
        <dbReference type="ChEBI" id="CHEBI:29934"/>
        <dbReference type="EC" id="4.2.1.51"/>
    </reaction>
</comment>
<dbReference type="Proteomes" id="UP000215771">
    <property type="component" value="Unassembled WGS sequence"/>
</dbReference>
<dbReference type="InterPro" id="IPR018528">
    <property type="entry name" value="Preph_deHydtase_CS"/>
</dbReference>
<accession>A0A269PB66</accession>
<feature type="domain" description="ACT" evidence="12">
    <location>
        <begin position="194"/>
        <end position="269"/>
    </location>
</feature>
<evidence type="ECO:0000313" key="14">
    <source>
        <dbReference type="EMBL" id="PAT05515.1"/>
    </source>
</evidence>
<comment type="pathway">
    <text evidence="1 10">Amino-acid biosynthesis; L-phenylalanine biosynthesis; phenylpyruvate from prephenate: step 1/1.</text>
</comment>
<name>A0A269PB66_9CORY</name>
<dbReference type="Gene3D" id="3.30.70.260">
    <property type="match status" value="1"/>
</dbReference>
<organism evidence="13 15">
    <name type="scientific">Corynebacterium hadale</name>
    <dbReference type="NCBI Taxonomy" id="2026255"/>
    <lineage>
        <taxon>Bacteria</taxon>
        <taxon>Bacillati</taxon>
        <taxon>Actinomycetota</taxon>
        <taxon>Actinomycetes</taxon>
        <taxon>Mycobacteriales</taxon>
        <taxon>Corynebacteriaceae</taxon>
        <taxon>Corynebacterium</taxon>
    </lineage>
</organism>
<evidence type="ECO:0000256" key="6">
    <source>
        <dbReference type="ARBA" id="ARBA00023222"/>
    </source>
</evidence>
<dbReference type="Gene3D" id="3.40.190.10">
    <property type="entry name" value="Periplasmic binding protein-like II"/>
    <property type="match status" value="2"/>
</dbReference>
<evidence type="ECO:0000256" key="4">
    <source>
        <dbReference type="ARBA" id="ARBA00022605"/>
    </source>
</evidence>
<dbReference type="InterPro" id="IPR002912">
    <property type="entry name" value="ACT_dom"/>
</dbReference>
<dbReference type="Proteomes" id="UP000218281">
    <property type="component" value="Unassembled WGS sequence"/>
</dbReference>
<sequence>MTRIAYLGPAGTFTEQAVHAFALPAPELVAVDSPAEALAAVAEGRADRAVVAIENSVDGAVTTTSDALLATPGVQIFAETELEIAFAIMTRKGQSLASATRFATHPVAYQQVKRWMGEHAPGATFQAATSNAAAAQQVAEGAADVAAAPERAAELFGLEVHARNVADLEAARTRFVLAGPVAAPPARTGNDRTSIVFQTPNEPGSLVGILQEFAYRGVDLSRIESRPTREEPNTYNFFADLVGHIDDAPVAEALRGVYLRSSRIRFLGSWPRCAGGPHPVRDARIAAAAEWVDAARAGTLGQQERAR</sequence>
<evidence type="ECO:0000256" key="3">
    <source>
        <dbReference type="ARBA" id="ARBA00021872"/>
    </source>
</evidence>
<keyword evidence="6 10" id="KW-0584">Phenylalanine biosynthesis</keyword>
<dbReference type="GO" id="GO:0009094">
    <property type="term" value="P:L-phenylalanine biosynthetic process"/>
    <property type="evidence" value="ECO:0007669"/>
    <property type="project" value="UniProtKB-UniPathway"/>
</dbReference>
<evidence type="ECO:0000256" key="10">
    <source>
        <dbReference type="RuleBase" id="RU361254"/>
    </source>
</evidence>
<proteinExistence type="predicted"/>
<reference evidence="13 15" key="2">
    <citation type="submission" date="2017-08" db="EMBL/GenBank/DDBJ databases">
        <authorList>
            <person name="de Groot N.N."/>
        </authorList>
    </citation>
    <scope>NUCLEOTIDE SEQUENCE [LARGE SCALE GENOMIC DNA]</scope>
    <source>
        <strain evidence="13 15">NBT06-6</strain>
    </source>
</reference>
<dbReference type="InterPro" id="IPR001086">
    <property type="entry name" value="Preph_deHydtase"/>
</dbReference>
<evidence type="ECO:0000313" key="15">
    <source>
        <dbReference type="Proteomes" id="UP000215771"/>
    </source>
</evidence>
<dbReference type="SUPFAM" id="SSF53850">
    <property type="entry name" value="Periplasmic binding protein-like II"/>
    <property type="match status" value="1"/>
</dbReference>
<evidence type="ECO:0000259" key="11">
    <source>
        <dbReference type="PROSITE" id="PS51171"/>
    </source>
</evidence>
<dbReference type="InterPro" id="IPR008242">
    <property type="entry name" value="Chor_mutase/pphenate_deHydtase"/>
</dbReference>
<evidence type="ECO:0000259" key="12">
    <source>
        <dbReference type="PROSITE" id="PS51671"/>
    </source>
</evidence>
<keyword evidence="4 10" id="KW-0028">Amino-acid biosynthesis</keyword>
<keyword evidence="7 10" id="KW-0456">Lyase</keyword>
<reference evidence="14 16" key="1">
    <citation type="submission" date="2017-08" db="EMBL/GenBank/DDBJ databases">
        <title>Whole genome sequences of 6 clinical strains closest to Corynebacterium imitans.</title>
        <authorList>
            <person name="Bernier A.-M."/>
            <person name="Burdz T."/>
            <person name="Bernard K."/>
        </authorList>
    </citation>
    <scope>NUCLEOTIDE SEQUENCE [LARGE SCALE GENOMIC DNA]</scope>
    <source>
        <strain evidence="14 16">NML93-0607</strain>
    </source>
</reference>
<dbReference type="PANTHER" id="PTHR21022:SF19">
    <property type="entry name" value="PREPHENATE DEHYDRATASE-RELATED"/>
    <property type="match status" value="1"/>
</dbReference>
<evidence type="ECO:0000256" key="8">
    <source>
        <dbReference type="ARBA" id="ARBA00047848"/>
    </source>
</evidence>
<protein>
    <recommendedName>
        <fullName evidence="3 10">Prephenate dehydratase</fullName>
        <shortName evidence="10">PDT</shortName>
        <ecNumber evidence="2 10">4.2.1.51</ecNumber>
    </recommendedName>
</protein>
<dbReference type="UniPathway" id="UPA00121">
    <property type="reaction ID" value="UER00345"/>
</dbReference>
<evidence type="ECO:0000256" key="9">
    <source>
        <dbReference type="PIRSR" id="PIRSR001500-2"/>
    </source>
</evidence>
<dbReference type="InterPro" id="IPR045865">
    <property type="entry name" value="ACT-like_dom_sf"/>
</dbReference>
<dbReference type="PANTHER" id="PTHR21022">
    <property type="entry name" value="PREPHENATE DEHYDRATASE P PROTEIN"/>
    <property type="match status" value="1"/>
</dbReference>
<dbReference type="EC" id="4.2.1.51" evidence="2 10"/>
<dbReference type="RefSeq" id="WP_095278887.1">
    <property type="nucleotide sequence ID" value="NZ_CP047655.1"/>
</dbReference>
<dbReference type="Pfam" id="PF00800">
    <property type="entry name" value="PDT"/>
    <property type="match status" value="1"/>
</dbReference>
<evidence type="ECO:0000256" key="2">
    <source>
        <dbReference type="ARBA" id="ARBA00013147"/>
    </source>
</evidence>
<feature type="domain" description="Prephenate dehydratase" evidence="11">
    <location>
        <begin position="3"/>
        <end position="180"/>
    </location>
</feature>
<evidence type="ECO:0000256" key="1">
    <source>
        <dbReference type="ARBA" id="ARBA00004741"/>
    </source>
</evidence>
<dbReference type="GO" id="GO:0004664">
    <property type="term" value="F:prephenate dehydratase activity"/>
    <property type="evidence" value="ECO:0007669"/>
    <property type="project" value="UniProtKB-UniRule"/>
</dbReference>
<keyword evidence="16" id="KW-1185">Reference proteome</keyword>
<dbReference type="PROSITE" id="PS00858">
    <property type="entry name" value="PREPHENATE_DEHYDR_2"/>
    <property type="match status" value="1"/>
</dbReference>
<dbReference type="PROSITE" id="PS51171">
    <property type="entry name" value="PREPHENATE_DEHYDR_3"/>
    <property type="match status" value="1"/>
</dbReference>
<evidence type="ECO:0000256" key="7">
    <source>
        <dbReference type="ARBA" id="ARBA00023239"/>
    </source>
</evidence>
<dbReference type="CDD" id="cd13632">
    <property type="entry name" value="PBP2_Aa-PDT_like"/>
    <property type="match status" value="1"/>
</dbReference>
<evidence type="ECO:0000313" key="13">
    <source>
        <dbReference type="EMBL" id="PAJ68358.1"/>
    </source>
</evidence>
<dbReference type="Pfam" id="PF01842">
    <property type="entry name" value="ACT"/>
    <property type="match status" value="1"/>
</dbReference>
<dbReference type="PROSITE" id="PS51671">
    <property type="entry name" value="ACT"/>
    <property type="match status" value="1"/>
</dbReference>
<comment type="caution">
    <text evidence="13">The sequence shown here is derived from an EMBL/GenBank/DDBJ whole genome shotgun (WGS) entry which is preliminary data.</text>
</comment>
<keyword evidence="5 10" id="KW-0057">Aromatic amino acid biosynthesis</keyword>
<dbReference type="EMBL" id="NSGO01000008">
    <property type="protein sequence ID" value="PAT05515.1"/>
    <property type="molecule type" value="Genomic_DNA"/>
</dbReference>
<dbReference type="AlphaFoldDB" id="A0A269PB66"/>
<evidence type="ECO:0000256" key="5">
    <source>
        <dbReference type="ARBA" id="ARBA00023141"/>
    </source>
</evidence>
<dbReference type="FunFam" id="3.30.70.260:FF:000012">
    <property type="entry name" value="Prephenate dehydratase"/>
    <property type="match status" value="1"/>
</dbReference>
<dbReference type="NCBIfam" id="NF008865">
    <property type="entry name" value="PRK11898.1"/>
    <property type="match status" value="1"/>
</dbReference>
<evidence type="ECO:0000313" key="16">
    <source>
        <dbReference type="Proteomes" id="UP000218281"/>
    </source>
</evidence>
<feature type="site" description="Essential for prephenate dehydratase activity" evidence="9">
    <location>
        <position position="173"/>
    </location>
</feature>
<dbReference type="CDD" id="cd04905">
    <property type="entry name" value="ACT_CM-PDT"/>
    <property type="match status" value="1"/>
</dbReference>
<dbReference type="PIRSF" id="PIRSF001500">
    <property type="entry name" value="Chor_mut_pdt_Ppr"/>
    <property type="match status" value="1"/>
</dbReference>